<dbReference type="InterPro" id="IPR000845">
    <property type="entry name" value="Nucleoside_phosphorylase_d"/>
</dbReference>
<name>A0A5N7BT15_PETAA</name>
<evidence type="ECO:0000259" key="2">
    <source>
        <dbReference type="Pfam" id="PF01048"/>
    </source>
</evidence>
<proteinExistence type="predicted"/>
<dbReference type="Gene3D" id="3.40.50.1580">
    <property type="entry name" value="Nucleoside phosphorylase domain"/>
    <property type="match status" value="1"/>
</dbReference>
<dbReference type="OrthoDB" id="1577640at2759"/>
<gene>
    <name evidence="3" type="ORF">BDV23DRAFT_191387</name>
</gene>
<dbReference type="Pfam" id="PF01048">
    <property type="entry name" value="PNP_UDP_1"/>
    <property type="match status" value="1"/>
</dbReference>
<dbReference type="PANTHER" id="PTHR46082">
    <property type="entry name" value="ATP/GTP-BINDING PROTEIN-RELATED"/>
    <property type="match status" value="1"/>
</dbReference>
<feature type="domain" description="Nucleoside phosphorylase" evidence="2">
    <location>
        <begin position="4"/>
        <end position="204"/>
    </location>
</feature>
<sequence>MEYTVGIVCALALELLAVRALFDVTHTNSNGIISHEDSNHYALGEIEKHRVVAACLPEGEYGTNSAADVAANLRRTFPGVKFALLIGIGGGVPSPANDIRLVDVIVSRPAGSTTGGQLFNSDYVHDSRHATCDSWDVSQASMRAGRPNSHPHIHYDTIASGNRVVRNAKLRDRWSQESNVLCFEMEAAGIMNTLPCLVIRGICD</sequence>
<dbReference type="EMBL" id="ML735360">
    <property type="protein sequence ID" value="KAE8384657.1"/>
    <property type="molecule type" value="Genomic_DNA"/>
</dbReference>
<accession>A0A5N7BT15</accession>
<dbReference type="PANTHER" id="PTHR46082:SF11">
    <property type="entry name" value="AAA+ ATPASE DOMAIN-CONTAINING PROTEIN-RELATED"/>
    <property type="match status" value="1"/>
</dbReference>
<feature type="signal peptide" evidence="1">
    <location>
        <begin position="1"/>
        <end position="20"/>
    </location>
</feature>
<keyword evidence="1" id="KW-0732">Signal</keyword>
<protein>
    <submittedName>
        <fullName evidence="3">Nucleoside phosphorylase domain-containing protein</fullName>
    </submittedName>
</protein>
<dbReference type="GO" id="GO:0003824">
    <property type="term" value="F:catalytic activity"/>
    <property type="evidence" value="ECO:0007669"/>
    <property type="project" value="InterPro"/>
</dbReference>
<feature type="chain" id="PRO_5025044439" evidence="1">
    <location>
        <begin position="21"/>
        <end position="204"/>
    </location>
</feature>
<evidence type="ECO:0000256" key="1">
    <source>
        <dbReference type="SAM" id="SignalP"/>
    </source>
</evidence>
<dbReference type="InterPro" id="IPR053137">
    <property type="entry name" value="NLR-like"/>
</dbReference>
<evidence type="ECO:0000313" key="3">
    <source>
        <dbReference type="EMBL" id="KAE8384657.1"/>
    </source>
</evidence>
<reference evidence="3" key="1">
    <citation type="submission" date="2019-04" db="EMBL/GenBank/DDBJ databases">
        <title>Friends and foes A comparative genomics studyof 23 Aspergillus species from section Flavi.</title>
        <authorList>
            <consortium name="DOE Joint Genome Institute"/>
            <person name="Kjaerbolling I."/>
            <person name="Vesth T."/>
            <person name="Frisvad J.C."/>
            <person name="Nybo J.L."/>
            <person name="Theobald S."/>
            <person name="Kildgaard S."/>
            <person name="Isbrandt T."/>
            <person name="Kuo A."/>
            <person name="Sato A."/>
            <person name="Lyhne E.K."/>
            <person name="Kogle M.E."/>
            <person name="Wiebenga A."/>
            <person name="Kun R.S."/>
            <person name="Lubbers R.J."/>
            <person name="Makela M.R."/>
            <person name="Barry K."/>
            <person name="Chovatia M."/>
            <person name="Clum A."/>
            <person name="Daum C."/>
            <person name="Haridas S."/>
            <person name="He G."/>
            <person name="LaButti K."/>
            <person name="Lipzen A."/>
            <person name="Mondo S."/>
            <person name="Riley R."/>
            <person name="Salamov A."/>
            <person name="Simmons B.A."/>
            <person name="Magnuson J.K."/>
            <person name="Henrissat B."/>
            <person name="Mortensen U.H."/>
            <person name="Larsen T.O."/>
            <person name="Devries R.P."/>
            <person name="Grigoriev I.V."/>
            <person name="Machida M."/>
            <person name="Baker S.E."/>
            <person name="Andersen M.R."/>
        </authorList>
    </citation>
    <scope>NUCLEOTIDE SEQUENCE [LARGE SCALE GENOMIC DNA]</scope>
    <source>
        <strain evidence="3">IBT 14317</strain>
    </source>
</reference>
<dbReference type="AlphaFoldDB" id="A0A5N7BT15"/>
<dbReference type="InterPro" id="IPR035994">
    <property type="entry name" value="Nucleoside_phosphorylase_sf"/>
</dbReference>
<dbReference type="SUPFAM" id="SSF53167">
    <property type="entry name" value="Purine and uridine phosphorylases"/>
    <property type="match status" value="1"/>
</dbReference>
<dbReference type="GO" id="GO:0009116">
    <property type="term" value="P:nucleoside metabolic process"/>
    <property type="evidence" value="ECO:0007669"/>
    <property type="project" value="InterPro"/>
</dbReference>
<organism evidence="3">
    <name type="scientific">Petromyces alliaceus</name>
    <name type="common">Aspergillus alliaceus</name>
    <dbReference type="NCBI Taxonomy" id="209559"/>
    <lineage>
        <taxon>Eukaryota</taxon>
        <taxon>Fungi</taxon>
        <taxon>Dikarya</taxon>
        <taxon>Ascomycota</taxon>
        <taxon>Pezizomycotina</taxon>
        <taxon>Eurotiomycetes</taxon>
        <taxon>Eurotiomycetidae</taxon>
        <taxon>Eurotiales</taxon>
        <taxon>Aspergillaceae</taxon>
        <taxon>Aspergillus</taxon>
        <taxon>Aspergillus subgen. Circumdati</taxon>
    </lineage>
</organism>
<dbReference type="Proteomes" id="UP000326877">
    <property type="component" value="Unassembled WGS sequence"/>
</dbReference>